<dbReference type="EMBL" id="OIVN01000722">
    <property type="protein sequence ID" value="SPC84597.1"/>
    <property type="molecule type" value="Genomic_DNA"/>
</dbReference>
<sequence>MDGTTITPSQFIPSLTSPTILIPNLAYASRYGHLLTHELRLEQLAAVPDIGIPTANLATKTSTSALPNRQQQFSQGGRASSFHNGQGRGRPIKAIVMALPILIPTTPILGPSIKYALRPLLSSTSSNIDLVWYPDTGANNHLTADLSHLNLNDLFSRATLPSGKSKDSLYPLHSLHQIKPRALLGERVSLNQWHAQLSSSL</sequence>
<proteinExistence type="predicted"/>
<gene>
    <name evidence="1" type="ORF">FSB_LOCUS12479</name>
</gene>
<accession>A0A2N9F0R3</accession>
<name>A0A2N9F0R3_FAGSY</name>
<protein>
    <submittedName>
        <fullName evidence="1">Uncharacterized protein</fullName>
    </submittedName>
</protein>
<organism evidence="1">
    <name type="scientific">Fagus sylvatica</name>
    <name type="common">Beechnut</name>
    <dbReference type="NCBI Taxonomy" id="28930"/>
    <lineage>
        <taxon>Eukaryota</taxon>
        <taxon>Viridiplantae</taxon>
        <taxon>Streptophyta</taxon>
        <taxon>Embryophyta</taxon>
        <taxon>Tracheophyta</taxon>
        <taxon>Spermatophyta</taxon>
        <taxon>Magnoliopsida</taxon>
        <taxon>eudicotyledons</taxon>
        <taxon>Gunneridae</taxon>
        <taxon>Pentapetalae</taxon>
        <taxon>rosids</taxon>
        <taxon>fabids</taxon>
        <taxon>Fagales</taxon>
        <taxon>Fagaceae</taxon>
        <taxon>Fagus</taxon>
    </lineage>
</organism>
<evidence type="ECO:0000313" key="1">
    <source>
        <dbReference type="EMBL" id="SPC84597.1"/>
    </source>
</evidence>
<dbReference type="AlphaFoldDB" id="A0A2N9F0R3"/>
<reference evidence="1" key="1">
    <citation type="submission" date="2018-02" db="EMBL/GenBank/DDBJ databases">
        <authorList>
            <person name="Cohen D.B."/>
            <person name="Kent A.D."/>
        </authorList>
    </citation>
    <scope>NUCLEOTIDE SEQUENCE</scope>
</reference>